<keyword evidence="1" id="KW-0472">Membrane</keyword>
<reference evidence="3" key="1">
    <citation type="journal article" date="2005" name="Nature">
        <title>The map-based sequence of the rice genome.</title>
        <authorList>
            <consortium name="International rice genome sequencing project (IRGSP)"/>
            <person name="Matsumoto T."/>
            <person name="Wu J."/>
            <person name="Kanamori H."/>
            <person name="Katayose Y."/>
            <person name="Fujisawa M."/>
            <person name="Namiki N."/>
            <person name="Mizuno H."/>
            <person name="Yamamoto K."/>
            <person name="Antonio B.A."/>
            <person name="Baba T."/>
            <person name="Sakata K."/>
            <person name="Nagamura Y."/>
            <person name="Aoki H."/>
            <person name="Arikawa K."/>
            <person name="Arita K."/>
            <person name="Bito T."/>
            <person name="Chiden Y."/>
            <person name="Fujitsuka N."/>
            <person name="Fukunaka R."/>
            <person name="Hamada M."/>
            <person name="Harada C."/>
            <person name="Hayashi A."/>
            <person name="Hijishita S."/>
            <person name="Honda M."/>
            <person name="Hosokawa S."/>
            <person name="Ichikawa Y."/>
            <person name="Idonuma A."/>
            <person name="Iijima M."/>
            <person name="Ikeda M."/>
            <person name="Ikeno M."/>
            <person name="Ito K."/>
            <person name="Ito S."/>
            <person name="Ito T."/>
            <person name="Ito Y."/>
            <person name="Ito Y."/>
            <person name="Iwabuchi A."/>
            <person name="Kamiya K."/>
            <person name="Karasawa W."/>
            <person name="Kurita K."/>
            <person name="Katagiri S."/>
            <person name="Kikuta A."/>
            <person name="Kobayashi H."/>
            <person name="Kobayashi N."/>
            <person name="Machita K."/>
            <person name="Maehara T."/>
            <person name="Masukawa M."/>
            <person name="Mizubayashi T."/>
            <person name="Mukai Y."/>
            <person name="Nagasaki H."/>
            <person name="Nagata Y."/>
            <person name="Naito S."/>
            <person name="Nakashima M."/>
            <person name="Nakama Y."/>
            <person name="Nakamichi Y."/>
            <person name="Nakamura M."/>
            <person name="Meguro A."/>
            <person name="Negishi M."/>
            <person name="Ohta I."/>
            <person name="Ohta T."/>
            <person name="Okamoto M."/>
            <person name="Ono N."/>
            <person name="Saji S."/>
            <person name="Sakaguchi M."/>
            <person name="Sakai K."/>
            <person name="Shibata M."/>
            <person name="Shimokawa T."/>
            <person name="Song J."/>
            <person name="Takazaki Y."/>
            <person name="Terasawa K."/>
            <person name="Tsugane M."/>
            <person name="Tsuji K."/>
            <person name="Ueda S."/>
            <person name="Waki K."/>
            <person name="Yamagata H."/>
            <person name="Yamamoto M."/>
            <person name="Yamamoto S."/>
            <person name="Yamane H."/>
            <person name="Yoshiki S."/>
            <person name="Yoshihara R."/>
            <person name="Yukawa K."/>
            <person name="Zhong H."/>
            <person name="Yano M."/>
            <person name="Yuan Q."/>
            <person name="Ouyang S."/>
            <person name="Liu J."/>
            <person name="Jones K.M."/>
            <person name="Gansberger K."/>
            <person name="Moffat K."/>
            <person name="Hill J."/>
            <person name="Bera J."/>
            <person name="Fadrosh D."/>
            <person name="Jin S."/>
            <person name="Johri S."/>
            <person name="Kim M."/>
            <person name="Overton L."/>
            <person name="Reardon M."/>
            <person name="Tsitrin T."/>
            <person name="Vuong H."/>
            <person name="Weaver B."/>
            <person name="Ciecko A."/>
            <person name="Tallon L."/>
            <person name="Jackson J."/>
            <person name="Pai G."/>
            <person name="Aken S.V."/>
            <person name="Utterback T."/>
            <person name="Reidmuller S."/>
            <person name="Feldblyum T."/>
            <person name="Hsiao J."/>
            <person name="Zismann V."/>
            <person name="Iobst S."/>
            <person name="de Vazeille A.R."/>
            <person name="Buell C.R."/>
            <person name="Ying K."/>
            <person name="Li Y."/>
            <person name="Lu T."/>
            <person name="Huang Y."/>
            <person name="Zhao Q."/>
            <person name="Feng Q."/>
            <person name="Zhang L."/>
            <person name="Zhu J."/>
            <person name="Weng Q."/>
            <person name="Mu J."/>
            <person name="Lu Y."/>
            <person name="Fan D."/>
            <person name="Liu Y."/>
            <person name="Guan J."/>
            <person name="Zhang Y."/>
            <person name="Yu S."/>
            <person name="Liu X."/>
            <person name="Zhang Y."/>
            <person name="Hong G."/>
            <person name="Han B."/>
            <person name="Choisne N."/>
            <person name="Demange N."/>
            <person name="Orjeda G."/>
            <person name="Samain S."/>
            <person name="Cattolico L."/>
            <person name="Pelletier E."/>
            <person name="Couloux A."/>
            <person name="Segurens B."/>
            <person name="Wincker P."/>
            <person name="D'Hont A."/>
            <person name="Scarpelli C."/>
            <person name="Weissenbach J."/>
            <person name="Salanoubat M."/>
            <person name="Quetier F."/>
            <person name="Yu Y."/>
            <person name="Kim H.R."/>
            <person name="Rambo T."/>
            <person name="Currie J."/>
            <person name="Collura K."/>
            <person name="Luo M."/>
            <person name="Yang T."/>
            <person name="Ammiraju J.S.S."/>
            <person name="Engler F."/>
            <person name="Soderlund C."/>
            <person name="Wing R.A."/>
            <person name="Palmer L.E."/>
            <person name="de la Bastide M."/>
            <person name="Spiegel L."/>
            <person name="Nascimento L."/>
            <person name="Zutavern T."/>
            <person name="O'Shaughnessy A."/>
            <person name="Dike S."/>
            <person name="Dedhia N."/>
            <person name="Preston R."/>
            <person name="Balija V."/>
            <person name="McCombie W.R."/>
            <person name="Chow T."/>
            <person name="Chen H."/>
            <person name="Chung M."/>
            <person name="Chen C."/>
            <person name="Shaw J."/>
            <person name="Wu H."/>
            <person name="Hsiao K."/>
            <person name="Chao Y."/>
            <person name="Chu M."/>
            <person name="Cheng C."/>
            <person name="Hour A."/>
            <person name="Lee P."/>
            <person name="Lin S."/>
            <person name="Lin Y."/>
            <person name="Liou J."/>
            <person name="Liu S."/>
            <person name="Hsing Y."/>
            <person name="Raghuvanshi S."/>
            <person name="Mohanty A."/>
            <person name="Bharti A.K."/>
            <person name="Gaur A."/>
            <person name="Gupta V."/>
            <person name="Kumar D."/>
            <person name="Ravi V."/>
            <person name="Vij S."/>
            <person name="Kapur A."/>
            <person name="Khurana P."/>
            <person name="Khurana P."/>
            <person name="Khurana J.P."/>
            <person name="Tyagi A.K."/>
            <person name="Gaikwad K."/>
            <person name="Singh A."/>
            <person name="Dalal V."/>
            <person name="Srivastava S."/>
            <person name="Dixit A."/>
            <person name="Pal A.K."/>
            <person name="Ghazi I.A."/>
            <person name="Yadav M."/>
            <person name="Pandit A."/>
            <person name="Bhargava A."/>
            <person name="Sureshbabu K."/>
            <person name="Batra K."/>
            <person name="Sharma T.R."/>
            <person name="Mohapatra T."/>
            <person name="Singh N.K."/>
            <person name="Messing J."/>
            <person name="Nelson A.B."/>
            <person name="Fuks G."/>
            <person name="Kavchok S."/>
            <person name="Keizer G."/>
            <person name="Linton E."/>
            <person name="Llaca V."/>
            <person name="Song R."/>
            <person name="Tanyolac B."/>
            <person name="Young S."/>
            <person name="Ho-Il K."/>
            <person name="Hahn J.H."/>
            <person name="Sangsakoo G."/>
            <person name="Vanavichit A."/>
            <person name="de Mattos Luiz.A.T."/>
            <person name="Zimmer P.D."/>
            <person name="Malone G."/>
            <person name="Dellagostin O."/>
            <person name="de Oliveira A.C."/>
            <person name="Bevan M."/>
            <person name="Bancroft I."/>
            <person name="Minx P."/>
            <person name="Cordum H."/>
            <person name="Wilson R."/>
            <person name="Cheng Z."/>
            <person name="Jin W."/>
            <person name="Jiang J."/>
            <person name="Leong S.A."/>
            <person name="Iwama H."/>
            <person name="Gojobori T."/>
            <person name="Itoh T."/>
            <person name="Niimura Y."/>
            <person name="Fujii Y."/>
            <person name="Habara T."/>
            <person name="Sakai H."/>
            <person name="Sato Y."/>
            <person name="Wilson G."/>
            <person name="Kumar K."/>
            <person name="McCouch S."/>
            <person name="Juretic N."/>
            <person name="Hoen D."/>
            <person name="Wright S."/>
            <person name="Bruskiewich R."/>
            <person name="Bureau T."/>
            <person name="Miyao A."/>
            <person name="Hirochika H."/>
            <person name="Nishikawa T."/>
            <person name="Kadowaki K."/>
            <person name="Sugiura M."/>
            <person name="Burr B."/>
            <person name="Sasaki T."/>
        </authorList>
    </citation>
    <scope>NUCLEOTIDE SEQUENCE [LARGE SCALE GENOMIC DNA]</scope>
    <source>
        <strain evidence="3">cv. Nipponbare</strain>
    </source>
</reference>
<organism evidence="2 3">
    <name type="scientific">Oryza sativa subsp. japonica</name>
    <name type="common">Rice</name>
    <dbReference type="NCBI Taxonomy" id="39947"/>
    <lineage>
        <taxon>Eukaryota</taxon>
        <taxon>Viridiplantae</taxon>
        <taxon>Streptophyta</taxon>
        <taxon>Embryophyta</taxon>
        <taxon>Tracheophyta</taxon>
        <taxon>Spermatophyta</taxon>
        <taxon>Magnoliopsida</taxon>
        <taxon>Liliopsida</taxon>
        <taxon>Poales</taxon>
        <taxon>Poaceae</taxon>
        <taxon>BOP clade</taxon>
        <taxon>Oryzoideae</taxon>
        <taxon>Oryzeae</taxon>
        <taxon>Oryzinae</taxon>
        <taxon>Oryza</taxon>
        <taxon>Oryza sativa</taxon>
    </lineage>
</organism>
<dbReference type="PaxDb" id="39947-A0A0P0Y8Z4"/>
<dbReference type="InParanoid" id="A0A0P0Y8Z4"/>
<proteinExistence type="predicted"/>
<keyword evidence="1" id="KW-0812">Transmembrane</keyword>
<feature type="transmembrane region" description="Helical" evidence="1">
    <location>
        <begin position="29"/>
        <end position="55"/>
    </location>
</feature>
<keyword evidence="1" id="KW-1133">Transmembrane helix</keyword>
<name>A0A0P0Y8Z4_ORYSJ</name>
<evidence type="ECO:0000313" key="3">
    <source>
        <dbReference type="Proteomes" id="UP000059680"/>
    </source>
</evidence>
<dbReference type="SMR" id="A0A0P0Y8Z4"/>
<protein>
    <submittedName>
        <fullName evidence="2">Os12g0277800 protein</fullName>
    </submittedName>
</protein>
<sequence>MPPMEEDPTGVRAALRIVRRAFGMVCDQWSSLLPVVVGIFLLNLALTLFMVVNLASPLADLHVMRPFYDIDQANLTAGVTTAAADTVTCSMVAAPGGGAHGHGAASPMWELHLTGELFWSLSMAVAMFSFSRVCRLQRTPLHCLNTLLPISGCVEN</sequence>
<dbReference type="AlphaFoldDB" id="A0A0P0Y8Z4"/>
<dbReference type="Proteomes" id="UP000059680">
    <property type="component" value="Chromosome 12"/>
</dbReference>
<gene>
    <name evidence="2" type="ordered locus">Os12g0277800</name>
    <name evidence="2" type="ORF">OSNPB_120277800</name>
</gene>
<reference evidence="2 3" key="2">
    <citation type="journal article" date="2013" name="Plant Cell Physiol.">
        <title>Rice Annotation Project Database (RAP-DB): an integrative and interactive database for rice genomics.</title>
        <authorList>
            <person name="Sakai H."/>
            <person name="Lee S.S."/>
            <person name="Tanaka T."/>
            <person name="Numa H."/>
            <person name="Kim J."/>
            <person name="Kawahara Y."/>
            <person name="Wakimoto H."/>
            <person name="Yang C.C."/>
            <person name="Iwamoto M."/>
            <person name="Abe T."/>
            <person name="Yamada Y."/>
            <person name="Muto A."/>
            <person name="Inokuchi H."/>
            <person name="Ikemura T."/>
            <person name="Matsumoto T."/>
            <person name="Sasaki T."/>
            <person name="Itoh T."/>
        </authorList>
    </citation>
    <scope>NUCLEOTIDE SEQUENCE [LARGE SCALE GENOMIC DNA]</scope>
    <source>
        <strain evidence="3">cv. Nipponbare</strain>
    </source>
</reference>
<evidence type="ECO:0000313" key="2">
    <source>
        <dbReference type="EMBL" id="BAT16689.1"/>
    </source>
</evidence>
<keyword evidence="3" id="KW-1185">Reference proteome</keyword>
<evidence type="ECO:0000256" key="1">
    <source>
        <dbReference type="SAM" id="Phobius"/>
    </source>
</evidence>
<reference evidence="2 3" key="3">
    <citation type="journal article" date="2013" name="Rice">
        <title>Improvement of the Oryza sativa Nipponbare reference genome using next generation sequence and optical map data.</title>
        <authorList>
            <person name="Kawahara Y."/>
            <person name="de la Bastide M."/>
            <person name="Hamilton J.P."/>
            <person name="Kanamori H."/>
            <person name="McCombie W.R."/>
            <person name="Ouyang S."/>
            <person name="Schwartz D.C."/>
            <person name="Tanaka T."/>
            <person name="Wu J."/>
            <person name="Zhou S."/>
            <person name="Childs K.L."/>
            <person name="Davidson R.M."/>
            <person name="Lin H."/>
            <person name="Quesada-Ocampo L."/>
            <person name="Vaillancourt B."/>
            <person name="Sakai H."/>
            <person name="Lee S.S."/>
            <person name="Kim J."/>
            <person name="Numa H."/>
            <person name="Itoh T."/>
            <person name="Buell C.R."/>
            <person name="Matsumoto T."/>
        </authorList>
    </citation>
    <scope>NUCLEOTIDE SEQUENCE [LARGE SCALE GENOMIC DNA]</scope>
    <source>
        <strain evidence="3">cv. Nipponbare</strain>
    </source>
</reference>
<dbReference type="EMBL" id="AP014968">
    <property type="protein sequence ID" value="BAT16689.1"/>
    <property type="molecule type" value="Genomic_DNA"/>
</dbReference>
<dbReference type="FunCoup" id="A0A0P0Y8Z4">
    <property type="interactions" value="271"/>
</dbReference>
<accession>A0A0P0Y8Z4</accession>